<protein>
    <submittedName>
        <fullName evidence="2">Rod-binding protein</fullName>
    </submittedName>
</protein>
<comment type="caution">
    <text evidence="2">The sequence shown here is derived from an EMBL/GenBank/DDBJ whole genome shotgun (WGS) entry which is preliminary data.</text>
</comment>
<sequence length="199" mass="19700">MGISPPTDLVFDVMQAADAARARQVMGKLQALTPAPDGAFRTELDTVAEAKAVARTEKLAARGDKDAAAAAAALIPPGVAFSGASLTGLKNAHALGPHHAGGATGAAPLAGTQKSATPGAASLQKFEAMVLSQFLDTMMPTKGATSKSSMFGAGTAGDTWKSLLTQKVGEEAARAGGIGLAARLGESSAVFARAKGGAA</sequence>
<gene>
    <name evidence="2" type="ORF">V5F30_22650</name>
</gene>
<keyword evidence="3" id="KW-1185">Reference proteome</keyword>
<proteinExistence type="predicted"/>
<accession>A0ABW6ZME8</accession>
<reference evidence="2 3" key="1">
    <citation type="submission" date="2024-02" db="EMBL/GenBank/DDBJ databases">
        <title>Expansion and revision of Xanthobacter and proposal of Roseixanthobacter gen. nov.</title>
        <authorList>
            <person name="Soltysiak M.P.M."/>
            <person name="Jalihal A."/>
            <person name="Ory A."/>
            <person name="Chrisophersen C."/>
            <person name="Lee A.D."/>
            <person name="Boulton J."/>
            <person name="Springer M."/>
        </authorList>
    </citation>
    <scope>NUCLEOTIDE SEQUENCE [LARGE SCALE GENOMIC DNA]</scope>
    <source>
        <strain evidence="2 3">CB5</strain>
    </source>
</reference>
<name>A0ABW6ZME8_9HYPH</name>
<dbReference type="Proteomes" id="UP001604043">
    <property type="component" value="Unassembled WGS sequence"/>
</dbReference>
<dbReference type="RefSeq" id="WP_394010063.1">
    <property type="nucleotide sequence ID" value="NZ_JBAFUR010000008.1"/>
</dbReference>
<dbReference type="Pfam" id="PF10135">
    <property type="entry name" value="Rod-binding"/>
    <property type="match status" value="1"/>
</dbReference>
<feature type="domain" description="Flagellar protein FlgJ N-terminal" evidence="1">
    <location>
        <begin position="145"/>
        <end position="182"/>
    </location>
</feature>
<evidence type="ECO:0000313" key="2">
    <source>
        <dbReference type="EMBL" id="MFG1255026.1"/>
    </source>
</evidence>
<dbReference type="InterPro" id="IPR019301">
    <property type="entry name" value="Flagellar_prot_FlgJ_N"/>
</dbReference>
<evidence type="ECO:0000313" key="3">
    <source>
        <dbReference type="Proteomes" id="UP001604043"/>
    </source>
</evidence>
<dbReference type="EMBL" id="JBAFUR010000008">
    <property type="protein sequence ID" value="MFG1255026.1"/>
    <property type="molecule type" value="Genomic_DNA"/>
</dbReference>
<evidence type="ECO:0000259" key="1">
    <source>
        <dbReference type="Pfam" id="PF10135"/>
    </source>
</evidence>
<organism evidence="2 3">
    <name type="scientific">Xanthobacter aminoxidans</name>
    <dbReference type="NCBI Taxonomy" id="186280"/>
    <lineage>
        <taxon>Bacteria</taxon>
        <taxon>Pseudomonadati</taxon>
        <taxon>Pseudomonadota</taxon>
        <taxon>Alphaproteobacteria</taxon>
        <taxon>Hyphomicrobiales</taxon>
        <taxon>Xanthobacteraceae</taxon>
        <taxon>Xanthobacter</taxon>
    </lineage>
</organism>